<keyword evidence="2" id="KW-0288">FMN</keyword>
<dbReference type="InterPro" id="IPR013785">
    <property type="entry name" value="Aldolase_TIM"/>
</dbReference>
<dbReference type="CDD" id="cd04730">
    <property type="entry name" value="NPD_like"/>
    <property type="match status" value="1"/>
</dbReference>
<evidence type="ECO:0000256" key="2">
    <source>
        <dbReference type="ARBA" id="ARBA00022643"/>
    </source>
</evidence>
<keyword evidence="3" id="KW-0560">Oxidoreductase</keyword>
<dbReference type="EMBL" id="UIDG01000068">
    <property type="protein sequence ID" value="SUS04976.1"/>
    <property type="molecule type" value="Genomic_DNA"/>
</dbReference>
<dbReference type="PANTHER" id="PTHR32332:SF20">
    <property type="entry name" value="2-NITROPROPANE DIOXYGENASE-LIKE PROTEIN"/>
    <property type="match status" value="1"/>
</dbReference>
<dbReference type="InterPro" id="IPR004136">
    <property type="entry name" value="NMO"/>
</dbReference>
<name>A0A380TC25_9ZZZZ</name>
<keyword evidence="1" id="KW-0285">Flavoprotein</keyword>
<dbReference type="Pfam" id="PF03060">
    <property type="entry name" value="NMO"/>
    <property type="match status" value="1"/>
</dbReference>
<dbReference type="AlphaFoldDB" id="A0A380TC25"/>
<dbReference type="Gene3D" id="3.20.20.70">
    <property type="entry name" value="Aldolase class I"/>
    <property type="match status" value="1"/>
</dbReference>
<organism evidence="4">
    <name type="scientific">metagenome</name>
    <dbReference type="NCBI Taxonomy" id="256318"/>
    <lineage>
        <taxon>unclassified sequences</taxon>
        <taxon>metagenomes</taxon>
    </lineage>
</organism>
<dbReference type="GO" id="GO:0051213">
    <property type="term" value="F:dioxygenase activity"/>
    <property type="evidence" value="ECO:0007669"/>
    <property type="project" value="UniProtKB-KW"/>
</dbReference>
<keyword evidence="4" id="KW-0223">Dioxygenase</keyword>
<gene>
    <name evidence="4" type="ORF">DF3PB_160027</name>
</gene>
<proteinExistence type="predicted"/>
<protein>
    <submittedName>
        <fullName evidence="4">2-nitropropane dioxygenase</fullName>
    </submittedName>
</protein>
<evidence type="ECO:0000313" key="4">
    <source>
        <dbReference type="EMBL" id="SUS04976.1"/>
    </source>
</evidence>
<reference evidence="4" key="1">
    <citation type="submission" date="2018-07" db="EMBL/GenBank/DDBJ databases">
        <authorList>
            <person name="Quirk P.G."/>
            <person name="Krulwich T.A."/>
        </authorList>
    </citation>
    <scope>NUCLEOTIDE SEQUENCE</scope>
</reference>
<dbReference type="PANTHER" id="PTHR32332">
    <property type="entry name" value="2-NITROPROPANE DIOXYGENASE"/>
    <property type="match status" value="1"/>
</dbReference>
<dbReference type="SUPFAM" id="SSF51412">
    <property type="entry name" value="Inosine monophosphate dehydrogenase (IMPDH)"/>
    <property type="match status" value="1"/>
</dbReference>
<sequence length="340" mass="36071">MTAEPVLHTPLCDLLGCRYPILQAGMGGVARAELVSAVSDAGGYGFLGMVREQPEVISREIDAVRERTDQPFGANLIPAATDRSLLEEELAVCFEKRVHSICFFWDVDQHVVMRAKRAGCLVLYQVGSVGAAVAAERAGADIIIGQGFEAGGHVRGVVSSLVLLPQLVDAVSIPVVASGGFASGEGLVAALALGAQGIHCGTVFLATEESFAHEFHKRRVVAAGSEDTVYTDLFAINWPPESPVRVIRNSITEDKSVKLRGNDPGNLPREMIADEDGRPIYKFSTDSPLRSTTGNLEALPAFAGQVAGLIASVPKAADLIAEMKQSAVRALDRLKAIRTA</sequence>
<dbReference type="GO" id="GO:0018580">
    <property type="term" value="F:nitronate monooxygenase activity"/>
    <property type="evidence" value="ECO:0007669"/>
    <property type="project" value="InterPro"/>
</dbReference>
<evidence type="ECO:0000256" key="1">
    <source>
        <dbReference type="ARBA" id="ARBA00022630"/>
    </source>
</evidence>
<evidence type="ECO:0000256" key="3">
    <source>
        <dbReference type="ARBA" id="ARBA00023002"/>
    </source>
</evidence>
<accession>A0A380TC25</accession>